<feature type="region of interest" description="Disordered" evidence="1">
    <location>
        <begin position="83"/>
        <end position="107"/>
    </location>
</feature>
<sequence length="107" mass="11910">MMTSDEMPTRGPRRPEPTPDLARLTAVRETADRIVAQVGDWDGGESPRLMVAVIDPETNTRLRTTFVTVRPEPAARHLHLVAAHEKTKDELPRRPRGPHPYPTGVAS</sequence>
<name>D6A4G4_STRV1</name>
<accession>D6A4G4</accession>
<protein>
    <submittedName>
        <fullName evidence="2">Predicted protein</fullName>
    </submittedName>
</protein>
<evidence type="ECO:0000313" key="2">
    <source>
        <dbReference type="EMBL" id="EFE65804.2"/>
    </source>
</evidence>
<feature type="compositionally biased region" description="Basic and acidic residues" evidence="1">
    <location>
        <begin position="83"/>
        <end position="93"/>
    </location>
</feature>
<reference evidence="3" key="1">
    <citation type="submission" date="2008-12" db="EMBL/GenBank/DDBJ databases">
        <title>Annotation of Streptomyces ghanaensis ATCC 14672.</title>
        <authorList>
            <consortium name="The Broad Institute Genome Sequencing Platform"/>
            <consortium name="Broad Institute Microbial Sequencing Center"/>
            <person name="Fischbach M."/>
            <person name="Ward D."/>
            <person name="Young S."/>
            <person name="Kodira C.D."/>
            <person name="Zeng Q."/>
            <person name="Koehrsen M."/>
            <person name="Godfrey P."/>
            <person name="Alvarado L."/>
            <person name="Berlin A.M."/>
            <person name="Borenstein D."/>
            <person name="Chen Z."/>
            <person name="Engels R."/>
            <person name="Freedman E."/>
            <person name="Gellesch M."/>
            <person name="Goldberg J."/>
            <person name="Griggs A."/>
            <person name="Gujja S."/>
            <person name="Heiman D.I."/>
            <person name="Hepburn T.A."/>
            <person name="Howarth C."/>
            <person name="Jen D."/>
            <person name="Larson L."/>
            <person name="Lewis B."/>
            <person name="Mehta T."/>
            <person name="Park D."/>
            <person name="Pearson M."/>
            <person name="Roberts A."/>
            <person name="Saif S."/>
            <person name="Shea T.D."/>
            <person name="Shenoy N."/>
            <person name="Sisk P."/>
            <person name="Stolte C."/>
            <person name="Sykes S.N."/>
            <person name="Walk T."/>
            <person name="White J."/>
            <person name="Yandava C."/>
            <person name="Straight P."/>
            <person name="Clardy J."/>
            <person name="Hung D."/>
            <person name="Kolter R."/>
            <person name="Mekalanos J."/>
            <person name="Walker S."/>
            <person name="Walsh C.T."/>
            <person name="Wieland B.L.C."/>
            <person name="Ilzarbe M."/>
            <person name="Galagan J."/>
            <person name="Nusbaum C."/>
            <person name="Birren B."/>
        </authorList>
    </citation>
    <scope>NUCLEOTIDE SEQUENCE [LARGE SCALE GENOMIC DNA]</scope>
    <source>
        <strain evidence="3">ATCC 14672 / DSM 40746 / JCM 4963 / KCTC 9882 / NRRL B-12104 / FH 1290</strain>
    </source>
</reference>
<organism evidence="2 3">
    <name type="scientific">Streptomyces viridosporus (strain ATCC 14672 / DSM 40746 / JCM 4963 / KCTC 9882 / NRRL B-12104 / FH 1290)</name>
    <name type="common">Streptomyces ghanaensis</name>
    <dbReference type="NCBI Taxonomy" id="566461"/>
    <lineage>
        <taxon>Bacteria</taxon>
        <taxon>Bacillati</taxon>
        <taxon>Actinomycetota</taxon>
        <taxon>Actinomycetes</taxon>
        <taxon>Kitasatosporales</taxon>
        <taxon>Streptomycetaceae</taxon>
        <taxon>Streptomyces</taxon>
    </lineage>
</organism>
<dbReference type="AlphaFoldDB" id="D6A4G4"/>
<gene>
    <name evidence="2" type="ORF">SSFG_01058</name>
</gene>
<proteinExistence type="predicted"/>
<dbReference type="EMBL" id="DS999641">
    <property type="protein sequence ID" value="EFE65804.2"/>
    <property type="molecule type" value="Genomic_DNA"/>
</dbReference>
<dbReference type="Proteomes" id="UP000003824">
    <property type="component" value="Unassembled WGS sequence"/>
</dbReference>
<evidence type="ECO:0000256" key="1">
    <source>
        <dbReference type="SAM" id="MobiDB-lite"/>
    </source>
</evidence>
<evidence type="ECO:0000313" key="3">
    <source>
        <dbReference type="Proteomes" id="UP000003824"/>
    </source>
</evidence>
<feature type="region of interest" description="Disordered" evidence="1">
    <location>
        <begin position="1"/>
        <end position="20"/>
    </location>
</feature>